<evidence type="ECO:0000313" key="3">
    <source>
        <dbReference type="Proteomes" id="UP001552299"/>
    </source>
</evidence>
<keyword evidence="3" id="KW-1185">Reference proteome</keyword>
<sequence length="108" mass="12683">MVMLVAGRSDYKCLLRIDIQLHITCRILASLGSWTELWRHLEVGQSFGLSWKLGRILVLFGIRTEFRRHLRIRQWSRRSFFPPFLLLFSSSSSLLLLPYCLGSPFLEK</sequence>
<keyword evidence="1" id="KW-0812">Transmembrane</keyword>
<organism evidence="2 3">
    <name type="scientific">Dendrobium thyrsiflorum</name>
    <name type="common">Pinecone-like raceme dendrobium</name>
    <name type="synonym">Orchid</name>
    <dbReference type="NCBI Taxonomy" id="117978"/>
    <lineage>
        <taxon>Eukaryota</taxon>
        <taxon>Viridiplantae</taxon>
        <taxon>Streptophyta</taxon>
        <taxon>Embryophyta</taxon>
        <taxon>Tracheophyta</taxon>
        <taxon>Spermatophyta</taxon>
        <taxon>Magnoliopsida</taxon>
        <taxon>Liliopsida</taxon>
        <taxon>Asparagales</taxon>
        <taxon>Orchidaceae</taxon>
        <taxon>Epidendroideae</taxon>
        <taxon>Malaxideae</taxon>
        <taxon>Dendrobiinae</taxon>
        <taxon>Dendrobium</taxon>
    </lineage>
</organism>
<protein>
    <submittedName>
        <fullName evidence="2">Uncharacterized protein</fullName>
    </submittedName>
</protein>
<feature type="transmembrane region" description="Helical" evidence="1">
    <location>
        <begin position="83"/>
        <end position="106"/>
    </location>
</feature>
<dbReference type="Proteomes" id="UP001552299">
    <property type="component" value="Unassembled WGS sequence"/>
</dbReference>
<dbReference type="EMBL" id="JANQDX010000018">
    <property type="protein sequence ID" value="KAL0905758.1"/>
    <property type="molecule type" value="Genomic_DNA"/>
</dbReference>
<proteinExistence type="predicted"/>
<name>A0ABD0U1N1_DENTH</name>
<evidence type="ECO:0000313" key="2">
    <source>
        <dbReference type="EMBL" id="KAL0905758.1"/>
    </source>
</evidence>
<reference evidence="2 3" key="1">
    <citation type="journal article" date="2024" name="Plant Biotechnol. J.">
        <title>Dendrobium thyrsiflorum genome and its molecular insights into genes involved in important horticultural traits.</title>
        <authorList>
            <person name="Chen B."/>
            <person name="Wang J.Y."/>
            <person name="Zheng P.J."/>
            <person name="Li K.L."/>
            <person name="Liang Y.M."/>
            <person name="Chen X.F."/>
            <person name="Zhang C."/>
            <person name="Zhao X."/>
            <person name="He X."/>
            <person name="Zhang G.Q."/>
            <person name="Liu Z.J."/>
            <person name="Xu Q."/>
        </authorList>
    </citation>
    <scope>NUCLEOTIDE SEQUENCE [LARGE SCALE GENOMIC DNA]</scope>
    <source>
        <strain evidence="2">GZMU011</strain>
    </source>
</reference>
<keyword evidence="1" id="KW-1133">Transmembrane helix</keyword>
<gene>
    <name evidence="2" type="ORF">M5K25_024196</name>
</gene>
<dbReference type="AlphaFoldDB" id="A0ABD0U1N1"/>
<comment type="caution">
    <text evidence="2">The sequence shown here is derived from an EMBL/GenBank/DDBJ whole genome shotgun (WGS) entry which is preliminary data.</text>
</comment>
<keyword evidence="1" id="KW-0472">Membrane</keyword>
<accession>A0ABD0U1N1</accession>
<evidence type="ECO:0000256" key="1">
    <source>
        <dbReference type="SAM" id="Phobius"/>
    </source>
</evidence>